<dbReference type="RefSeq" id="WP_006954219.1">
    <property type="nucleotide sequence ID" value="NZ_CH672403.1"/>
</dbReference>
<evidence type="ECO:0000313" key="3">
    <source>
        <dbReference type="Proteomes" id="UP000016543"/>
    </source>
</evidence>
<dbReference type="InterPro" id="IPR011979">
    <property type="entry name" value="Antitox_Xre"/>
</dbReference>
<dbReference type="Proteomes" id="UP000016543">
    <property type="component" value="Unassembled WGS sequence"/>
</dbReference>
<dbReference type="EMBL" id="AAMX01000006">
    <property type="protein sequence ID" value="EAQ32300.1"/>
    <property type="molecule type" value="Genomic_DNA"/>
</dbReference>
<proteinExistence type="predicted"/>
<dbReference type="InterPro" id="IPR024467">
    <property type="entry name" value="Xre/MbcA/ParS-like_toxin-bd"/>
</dbReference>
<gene>
    <name evidence="2" type="ORF">OS145_07626</name>
</gene>
<dbReference type="Pfam" id="PF09722">
    <property type="entry name" value="Xre_MbcA_ParS_C"/>
    <property type="match status" value="1"/>
</dbReference>
<dbReference type="NCBIfam" id="TIGR02293">
    <property type="entry name" value="TAS_TIGR02293"/>
    <property type="match status" value="1"/>
</dbReference>
<evidence type="ECO:0000259" key="1">
    <source>
        <dbReference type="Pfam" id="PF09722"/>
    </source>
</evidence>
<sequence length="150" mass="17275">MHHEYYIPKPAQQPLKLTLKERLGLPEDYPAMGDAIEQGFKFDVVASLAHETELSEPEILNTLNLPDRNKVQRRKHRRFTRVESNRVYALVEAIEASEALFEGETCAAINWLKKPCGGLSRRAPIENLNSFIELQQVLDLIYRLERGVFN</sequence>
<feature type="domain" description="Antitoxin Xre/MbcA/ParS-like toxin-binding" evidence="1">
    <location>
        <begin position="98"/>
        <end position="147"/>
    </location>
</feature>
<accession>A0ABM9WMV5</accession>
<reference evidence="2 3" key="1">
    <citation type="submission" date="2006-01" db="EMBL/GenBank/DDBJ databases">
        <authorList>
            <person name="Brettar I."/>
            <person name="Hofle M."/>
            <person name="Ferriera S."/>
            <person name="Johnson J."/>
            <person name="Kravitz S."/>
            <person name="Halpern A."/>
            <person name="Remington K."/>
            <person name="Beeson K."/>
            <person name="Tran B."/>
            <person name="Rogers Y.-H."/>
            <person name="Friedman R."/>
            <person name="Venter J.C."/>
        </authorList>
    </citation>
    <scope>NUCLEOTIDE SEQUENCE [LARGE SCALE GENOMIC DNA]</scope>
    <source>
        <strain evidence="2 3">OS145</strain>
    </source>
</reference>
<keyword evidence="3" id="KW-1185">Reference proteome</keyword>
<evidence type="ECO:0000313" key="2">
    <source>
        <dbReference type="EMBL" id="EAQ32300.1"/>
    </source>
</evidence>
<name>A0ABM9WMV5_9GAMM</name>
<organism evidence="2 3">
    <name type="scientific">Idiomarina baltica OS145</name>
    <dbReference type="NCBI Taxonomy" id="314276"/>
    <lineage>
        <taxon>Bacteria</taxon>
        <taxon>Pseudomonadati</taxon>
        <taxon>Pseudomonadota</taxon>
        <taxon>Gammaproteobacteria</taxon>
        <taxon>Alteromonadales</taxon>
        <taxon>Idiomarinaceae</taxon>
        <taxon>Idiomarina</taxon>
    </lineage>
</organism>
<protein>
    <recommendedName>
        <fullName evidence="1">Antitoxin Xre/MbcA/ParS-like toxin-binding domain-containing protein</fullName>
    </recommendedName>
</protein>
<comment type="caution">
    <text evidence="2">The sequence shown here is derived from an EMBL/GenBank/DDBJ whole genome shotgun (WGS) entry which is preliminary data.</text>
</comment>